<dbReference type="Pfam" id="PF16153">
    <property type="entry name" value="DUF4861"/>
    <property type="match status" value="1"/>
</dbReference>
<feature type="chain" id="PRO_5020515472" evidence="2">
    <location>
        <begin position="29"/>
        <end position="749"/>
    </location>
</feature>
<dbReference type="GO" id="GO:0005975">
    <property type="term" value="P:carbohydrate metabolic process"/>
    <property type="evidence" value="ECO:0007669"/>
    <property type="project" value="InterPro"/>
</dbReference>
<dbReference type="InterPro" id="IPR052043">
    <property type="entry name" value="PolySaccharide_Degr_Enz"/>
</dbReference>
<dbReference type="AlphaFoldDB" id="A0A4V3QWQ5"/>
<dbReference type="OrthoDB" id="258246at2"/>
<name>A0A4V3QWQ5_9SPHN</name>
<protein>
    <submittedName>
        <fullName evidence="3">DUF4861 domain-containing protein</fullName>
    </submittedName>
</protein>
<dbReference type="Pfam" id="PF07470">
    <property type="entry name" value="Glyco_hydro_88"/>
    <property type="match status" value="1"/>
</dbReference>
<keyword evidence="2" id="KW-0732">Signal</keyword>
<evidence type="ECO:0000256" key="2">
    <source>
        <dbReference type="SAM" id="SignalP"/>
    </source>
</evidence>
<organism evidence="3 4">
    <name type="scientific">Sphingomonas naasensis</name>
    <dbReference type="NCBI Taxonomy" id="1344951"/>
    <lineage>
        <taxon>Bacteria</taxon>
        <taxon>Pseudomonadati</taxon>
        <taxon>Pseudomonadota</taxon>
        <taxon>Alphaproteobacteria</taxon>
        <taxon>Sphingomonadales</taxon>
        <taxon>Sphingomonadaceae</taxon>
        <taxon>Sphingomonas</taxon>
    </lineage>
</organism>
<evidence type="ECO:0000256" key="1">
    <source>
        <dbReference type="ARBA" id="ARBA00022801"/>
    </source>
</evidence>
<comment type="caution">
    <text evidence="3">The sequence shown here is derived from an EMBL/GenBank/DDBJ whole genome shotgun (WGS) entry which is preliminary data.</text>
</comment>
<dbReference type="PANTHER" id="PTHR33886:SF8">
    <property type="entry name" value="UNSATURATED RHAMNOGALACTURONAN HYDROLASE (EUROFUNG)"/>
    <property type="match status" value="1"/>
</dbReference>
<dbReference type="SUPFAM" id="SSF48208">
    <property type="entry name" value="Six-hairpin glycosidases"/>
    <property type="match status" value="1"/>
</dbReference>
<accession>A0A4V3QWQ5</accession>
<dbReference type="GO" id="GO:0016787">
    <property type="term" value="F:hydrolase activity"/>
    <property type="evidence" value="ECO:0007669"/>
    <property type="project" value="UniProtKB-KW"/>
</dbReference>
<dbReference type="RefSeq" id="WP_135984392.1">
    <property type="nucleotide sequence ID" value="NZ_JAASQM010000002.1"/>
</dbReference>
<dbReference type="InterPro" id="IPR008928">
    <property type="entry name" value="6-hairpin_glycosidase_sf"/>
</dbReference>
<reference evidence="3 4" key="1">
    <citation type="submission" date="2019-04" db="EMBL/GenBank/DDBJ databases">
        <title>Sphingomonas psychrotolerans sp. nov., isolated from soil in the Tianshan Mountains, Xinjiang, China.</title>
        <authorList>
            <person name="Luo Y."/>
            <person name="Sheng H."/>
        </authorList>
    </citation>
    <scope>NUCLEOTIDE SEQUENCE [LARGE SCALE GENOMIC DNA]</scope>
    <source>
        <strain evidence="3 4">KIS18-15</strain>
    </source>
</reference>
<dbReference type="PANTHER" id="PTHR33886">
    <property type="entry name" value="UNSATURATED RHAMNOGALACTURONAN HYDROLASE (EUROFUNG)"/>
    <property type="match status" value="1"/>
</dbReference>
<keyword evidence="4" id="KW-1185">Reference proteome</keyword>
<dbReference type="EMBL" id="SRXU01000003">
    <property type="protein sequence ID" value="TGX43492.1"/>
    <property type="molecule type" value="Genomic_DNA"/>
</dbReference>
<dbReference type="InterPro" id="IPR010905">
    <property type="entry name" value="Glyco_hydro_88"/>
</dbReference>
<proteinExistence type="predicted"/>
<evidence type="ECO:0000313" key="4">
    <source>
        <dbReference type="Proteomes" id="UP000309848"/>
    </source>
</evidence>
<dbReference type="InterPro" id="IPR012341">
    <property type="entry name" value="6hp_glycosidase-like_sf"/>
</dbReference>
<dbReference type="InterPro" id="IPR032342">
    <property type="entry name" value="DUF4861"/>
</dbReference>
<sequence>MLPYRRSSMLLSLLLAGAGLGIPASAIAQGGQGAVAGIEPIWLAPAPRPILNTDPAKLPSRREALAAAEYVASAQIASMVSHPIPLTTGGALDHLSSNWVSAAFYVGAARLARVSDNPRTLRFLTNVAEHYNYAVRGARSGVTMLNADDIAIGDLYEELYARRGQEGTLLPLRQRLDWQVPHLSRPGNDGPLIWWWCDALFMAPPVLARMSAITGDPKYLIAADREWQRTAARLWVPGDRLFLRDERFKERTEANGKPIYWSRGNSWVLAGLARWLESVPADFANRDFYVERFKTLAGRIAELQRPDGLWSASLLAPETYPEPETSGSAFLVYGLAWGINHGLLDRATYLPQVRKGWAALNRQVLPGGLLGAAQKTGDQPVHTKADETGPYASGAYVLAALEIADLDGKAQPLPESEPARDAAEMIVATTPVPPPPRTVVGAEEIARREAEMKAVRALSYDPAALERPAEIATLTPPTAEQRKPRAVARFAPDRLDDLLWENDRVAHRIYGPALEAKEAPSGSGIDVWAKRVRWPFMDRQLKFPNYHVDRGEGLDFYDVGRSRGGGGLGIWYDNKLWTSRNFATYKILETGGESARFTVDYKPWPVDVVRKVWETREFALPLGSNFTRMRSTLSSDTKEPLTVAIGIARKTGPAGKGFVTRDREKGRMTFWEAEDAEHGALGFAILADPAMVLGFAEDAENYLMLLRVAPGQPFTYYMGSAWSRGGDFATRAAWERQVAEQKPAFEARR</sequence>
<dbReference type="Proteomes" id="UP000309848">
    <property type="component" value="Unassembled WGS sequence"/>
</dbReference>
<gene>
    <name evidence="3" type="ORF">E5A74_09790</name>
</gene>
<dbReference type="Gene3D" id="1.50.10.10">
    <property type="match status" value="1"/>
</dbReference>
<evidence type="ECO:0000313" key="3">
    <source>
        <dbReference type="EMBL" id="TGX43492.1"/>
    </source>
</evidence>
<keyword evidence="1" id="KW-0378">Hydrolase</keyword>
<feature type="signal peptide" evidence="2">
    <location>
        <begin position="1"/>
        <end position="28"/>
    </location>
</feature>